<feature type="region of interest" description="Disordered" evidence="1">
    <location>
        <begin position="1"/>
        <end position="49"/>
    </location>
</feature>
<dbReference type="GeneID" id="9947544"/>
<organism evidence="3 6">
    <name type="scientific">Loa loa</name>
    <name type="common">Eye worm</name>
    <name type="synonym">Filaria loa</name>
    <dbReference type="NCBI Taxonomy" id="7209"/>
    <lineage>
        <taxon>Eukaryota</taxon>
        <taxon>Metazoa</taxon>
        <taxon>Ecdysozoa</taxon>
        <taxon>Nematoda</taxon>
        <taxon>Chromadorea</taxon>
        <taxon>Rhabditida</taxon>
        <taxon>Spirurina</taxon>
        <taxon>Spiruromorpha</taxon>
        <taxon>Filarioidea</taxon>
        <taxon>Onchocercidae</taxon>
        <taxon>Loa</taxon>
    </lineage>
</organism>
<protein>
    <submittedName>
        <fullName evidence="2 4">Uncharacterized protein</fullName>
    </submittedName>
</protein>
<dbReference type="OrthoDB" id="10409408at2759"/>
<gene>
    <name evidence="2 4 5 6" type="ORF">LOAG_10105</name>
</gene>
<feature type="region of interest" description="Disordered" evidence="1">
    <location>
        <begin position="111"/>
        <end position="143"/>
    </location>
</feature>
<name>A0A1I7VP84_LOALO</name>
<feature type="compositionally biased region" description="Basic and acidic residues" evidence="1">
    <location>
        <begin position="111"/>
        <end position="123"/>
    </location>
</feature>
<keyword evidence="3" id="KW-1185">Reference proteome</keyword>
<evidence type="ECO:0000313" key="3">
    <source>
        <dbReference type="Proteomes" id="UP000095285"/>
    </source>
</evidence>
<dbReference type="WBParaSite" id="EN70_4757">
    <property type="protein sequence ID" value="EN70_4757"/>
    <property type="gene ID" value="EN70_4757"/>
</dbReference>
<evidence type="ECO:0000313" key="2">
    <source>
        <dbReference type="EMBL" id="EFO18392.1"/>
    </source>
</evidence>
<reference evidence="2 3" key="1">
    <citation type="submission" date="2012-04" db="EMBL/GenBank/DDBJ databases">
        <title>The Genome Sequence of Loa loa.</title>
        <authorList>
            <consortium name="The Broad Institute Genome Sequencing Platform"/>
            <consortium name="Broad Institute Genome Sequencing Center for Infectious Disease"/>
            <person name="Nutman T.B."/>
            <person name="Fink D.L."/>
            <person name="Russ C."/>
            <person name="Young S."/>
            <person name="Zeng Q."/>
            <person name="Gargeya S."/>
            <person name="Alvarado L."/>
            <person name="Berlin A."/>
            <person name="Chapman S.B."/>
            <person name="Chen Z."/>
            <person name="Freedman E."/>
            <person name="Gellesch M."/>
            <person name="Goldberg J."/>
            <person name="Griggs A."/>
            <person name="Gujja S."/>
            <person name="Heilman E.R."/>
            <person name="Heiman D."/>
            <person name="Howarth C."/>
            <person name="Mehta T."/>
            <person name="Neiman D."/>
            <person name="Pearson M."/>
            <person name="Roberts A."/>
            <person name="Saif S."/>
            <person name="Shea T."/>
            <person name="Shenoy N."/>
            <person name="Sisk P."/>
            <person name="Stolte C."/>
            <person name="Sykes S."/>
            <person name="White J."/>
            <person name="Yandava C."/>
            <person name="Haas B."/>
            <person name="Henn M.R."/>
            <person name="Nusbaum C."/>
            <person name="Birren B."/>
        </authorList>
    </citation>
    <scope>NUCLEOTIDE SEQUENCE [LARGE SCALE GENOMIC DNA]</scope>
</reference>
<dbReference type="Proteomes" id="UP000095285">
    <property type="component" value="Unassembled WGS sequence"/>
</dbReference>
<dbReference type="KEGG" id="loa:LOAG_10105"/>
<reference evidence="4 5" key="2">
    <citation type="submission" date="2016-11" db="UniProtKB">
        <authorList>
            <consortium name="WormBaseParasite"/>
        </authorList>
    </citation>
    <scope>IDENTIFICATION</scope>
</reference>
<proteinExistence type="predicted"/>
<dbReference type="RefSeq" id="XP_003145679.1">
    <property type="nucleotide sequence ID" value="XM_003145631.1"/>
</dbReference>
<dbReference type="WBParaSite" id="EN70_4750">
    <property type="protein sequence ID" value="EN70_4750"/>
    <property type="gene ID" value="EN70_4750"/>
</dbReference>
<accession>A0A1I7VP84</accession>
<evidence type="ECO:0000256" key="1">
    <source>
        <dbReference type="SAM" id="MobiDB-lite"/>
    </source>
</evidence>
<evidence type="ECO:0000313" key="4">
    <source>
        <dbReference type="WBParaSite" id="EN70_4750"/>
    </source>
</evidence>
<accession>A0A1S0TQQ1</accession>
<evidence type="ECO:0000313" key="6">
    <source>
        <dbReference type="WBParaSite" id="EN70_4759"/>
    </source>
</evidence>
<dbReference type="AlphaFoldDB" id="A0A1I7VP84"/>
<evidence type="ECO:0000313" key="5">
    <source>
        <dbReference type="WBParaSite" id="EN70_4757"/>
    </source>
</evidence>
<dbReference type="CTD" id="9947544"/>
<sequence length="143" mass="15797">MRPKVNGLVPTEPKQKREVNNSIGTKPEQCYANKSSSNGRAKESSKSNISKHPISFAISFKETDKLLLAKNVQEALDVVPTLSEEEPVQIKITLDENPAVVDRPQVLLEKNKNDKAKINELDNNHSTSKVNRSETGKECGSSL</sequence>
<dbReference type="EMBL" id="JH712070">
    <property type="protein sequence ID" value="EFO18392.1"/>
    <property type="molecule type" value="Genomic_DNA"/>
</dbReference>
<dbReference type="WBParaSite" id="EN70_4759">
    <property type="protein sequence ID" value="EN70_4759"/>
    <property type="gene ID" value="EN70_4759"/>
</dbReference>